<proteinExistence type="predicted"/>
<dbReference type="Gene3D" id="1.10.150.50">
    <property type="entry name" value="Transcription Factor, Ets-1"/>
    <property type="match status" value="1"/>
</dbReference>
<dbReference type="InterPro" id="IPR001660">
    <property type="entry name" value="SAM"/>
</dbReference>
<dbReference type="EMBL" id="JAVIJP010000108">
    <property type="protein sequence ID" value="KAL3613632.1"/>
    <property type="molecule type" value="Genomic_DNA"/>
</dbReference>
<reference evidence="3" key="2">
    <citation type="submission" date="2024-11" db="EMBL/GenBank/DDBJ databases">
        <authorList>
            <person name="Burger M."/>
            <person name="Chory J."/>
        </authorList>
    </citation>
    <scope>NUCLEOTIDE SEQUENCE</scope>
    <source>
        <strain evidence="3">Tecolote</strain>
        <tissue evidence="3">Flower</tissue>
    </source>
</reference>
<dbReference type="CDD" id="cd09487">
    <property type="entry name" value="SAM_superfamily"/>
    <property type="match status" value="1"/>
</dbReference>
<gene>
    <name evidence="3" type="ORF">CASFOL_026090</name>
    <name evidence="2" type="ORF">CASFOL_042557</name>
</gene>
<evidence type="ECO:0000313" key="3">
    <source>
        <dbReference type="EMBL" id="KAL3633106.1"/>
    </source>
</evidence>
<dbReference type="AlphaFoldDB" id="A0ABD3CUW1"/>
<dbReference type="EMBL" id="JAVIJP010000032">
    <property type="protein sequence ID" value="KAL3633106.1"/>
    <property type="molecule type" value="Genomic_DNA"/>
</dbReference>
<dbReference type="Proteomes" id="UP001632038">
    <property type="component" value="Unassembled WGS sequence"/>
</dbReference>
<name>A0ABD3CUW1_9LAMI</name>
<evidence type="ECO:0000313" key="4">
    <source>
        <dbReference type="Proteomes" id="UP001632038"/>
    </source>
</evidence>
<evidence type="ECO:0000259" key="1">
    <source>
        <dbReference type="Pfam" id="PF07647"/>
    </source>
</evidence>
<keyword evidence="4" id="KW-1185">Reference proteome</keyword>
<dbReference type="Pfam" id="PF07647">
    <property type="entry name" value="SAM_2"/>
    <property type="match status" value="1"/>
</dbReference>
<protein>
    <recommendedName>
        <fullName evidence="1">SAM domain-containing protein</fullName>
    </recommendedName>
</protein>
<sequence>MDWFTWLSKTGLDPSLVYEYGVAFAQNELEHADIPYFNHEFLLSMGISIAKHRLEILKLARKHKNPNNRPIFPSRILIAIKQTKRRFSDYLRAMTRCDDSAALALVPRRRCSSGRWKSSIARNNNSKRLMAINNNNRNCKQINRSPAPAPLLLTNGSPMLFGSSRVNSFASPYLEDDVIGRDIDDDRKIGDYDEYWSSAVEEIRWDTMFQNLKPT</sequence>
<dbReference type="InterPro" id="IPR013761">
    <property type="entry name" value="SAM/pointed_sf"/>
</dbReference>
<dbReference type="SUPFAM" id="SSF47769">
    <property type="entry name" value="SAM/Pointed domain"/>
    <property type="match status" value="1"/>
</dbReference>
<comment type="caution">
    <text evidence="3">The sequence shown here is derived from an EMBL/GenBank/DDBJ whole genome shotgun (WGS) entry which is preliminary data.</text>
</comment>
<reference evidence="4" key="1">
    <citation type="journal article" date="2024" name="IScience">
        <title>Strigolactones Initiate the Formation of Haustorium-like Structures in Castilleja.</title>
        <authorList>
            <person name="Buerger M."/>
            <person name="Peterson D."/>
            <person name="Chory J."/>
        </authorList>
    </citation>
    <scope>NUCLEOTIDE SEQUENCE [LARGE SCALE GENOMIC DNA]</scope>
</reference>
<dbReference type="PANTHER" id="PTHR33915">
    <property type="entry name" value="OSJNBA0033G05.11 PROTEIN"/>
    <property type="match status" value="1"/>
</dbReference>
<feature type="domain" description="SAM" evidence="1">
    <location>
        <begin position="19"/>
        <end position="61"/>
    </location>
</feature>
<organism evidence="3 4">
    <name type="scientific">Castilleja foliolosa</name>
    <dbReference type="NCBI Taxonomy" id="1961234"/>
    <lineage>
        <taxon>Eukaryota</taxon>
        <taxon>Viridiplantae</taxon>
        <taxon>Streptophyta</taxon>
        <taxon>Embryophyta</taxon>
        <taxon>Tracheophyta</taxon>
        <taxon>Spermatophyta</taxon>
        <taxon>Magnoliopsida</taxon>
        <taxon>eudicotyledons</taxon>
        <taxon>Gunneridae</taxon>
        <taxon>Pentapetalae</taxon>
        <taxon>asterids</taxon>
        <taxon>lamiids</taxon>
        <taxon>Lamiales</taxon>
        <taxon>Orobanchaceae</taxon>
        <taxon>Pedicularideae</taxon>
        <taxon>Castillejinae</taxon>
        <taxon>Castilleja</taxon>
    </lineage>
</organism>
<dbReference type="PANTHER" id="PTHR33915:SF1">
    <property type="entry name" value="OS04G0644100 PROTEIN"/>
    <property type="match status" value="1"/>
</dbReference>
<evidence type="ECO:0000313" key="2">
    <source>
        <dbReference type="EMBL" id="KAL3613632.1"/>
    </source>
</evidence>
<accession>A0ABD3CUW1</accession>